<dbReference type="Proteomes" id="UP001174677">
    <property type="component" value="Chromosome 16"/>
</dbReference>
<sequence>MAKREISSTLKNLKFMQRAAQREEKTKKQEEEKPDGSFFSPGIIRKCVVIMEGDPHPGAAMGRMSFQSFNPSVDKLNEEAANFCRPEASDVHATGSSGQSRTSFRENGSSHDEAGCSDASKAKSDTDLKRKQSEVVAESQNQNKSPKTEGGQQLSPNSSKASFKQPKREKLDWSVLRPKSQSNQKKRG</sequence>
<comment type="caution">
    <text evidence="2">The sequence shown here is derived from an EMBL/GenBank/DDBJ whole genome shotgun (WGS) entry which is preliminary data.</text>
</comment>
<organism evidence="2 3">
    <name type="scientific">Hevea brasiliensis</name>
    <name type="common">Para rubber tree</name>
    <name type="synonym">Siphonia brasiliensis</name>
    <dbReference type="NCBI Taxonomy" id="3981"/>
    <lineage>
        <taxon>Eukaryota</taxon>
        <taxon>Viridiplantae</taxon>
        <taxon>Streptophyta</taxon>
        <taxon>Embryophyta</taxon>
        <taxon>Tracheophyta</taxon>
        <taxon>Spermatophyta</taxon>
        <taxon>Magnoliopsida</taxon>
        <taxon>eudicotyledons</taxon>
        <taxon>Gunneridae</taxon>
        <taxon>Pentapetalae</taxon>
        <taxon>rosids</taxon>
        <taxon>fabids</taxon>
        <taxon>Malpighiales</taxon>
        <taxon>Euphorbiaceae</taxon>
        <taxon>Crotonoideae</taxon>
        <taxon>Micrandreae</taxon>
        <taxon>Hevea</taxon>
    </lineage>
</organism>
<reference evidence="2" key="1">
    <citation type="journal article" date="2023" name="Plant Biotechnol. J.">
        <title>Chromosome-level wild Hevea brasiliensis genome provides new tools for genomic-assisted breeding and valuable loci to elevate rubber yield.</title>
        <authorList>
            <person name="Cheng H."/>
            <person name="Song X."/>
            <person name="Hu Y."/>
            <person name="Wu T."/>
            <person name="Yang Q."/>
            <person name="An Z."/>
            <person name="Feng S."/>
            <person name="Deng Z."/>
            <person name="Wu W."/>
            <person name="Zeng X."/>
            <person name="Tu M."/>
            <person name="Wang X."/>
            <person name="Huang H."/>
        </authorList>
    </citation>
    <scope>NUCLEOTIDE SEQUENCE</scope>
    <source>
        <strain evidence="2">MT/VB/25A 57/8</strain>
    </source>
</reference>
<dbReference type="PANTHER" id="PTHR13582">
    <property type="entry name" value="M-PHASE PHOSPHOPROTEIN 6"/>
    <property type="match status" value="1"/>
</dbReference>
<accession>A0ABQ9KS18</accession>
<gene>
    <name evidence="2" type="ORF">P3X46_028913</name>
</gene>
<evidence type="ECO:0000313" key="3">
    <source>
        <dbReference type="Proteomes" id="UP001174677"/>
    </source>
</evidence>
<protein>
    <recommendedName>
        <fullName evidence="4">M-phase phosphoprotein 6</fullName>
    </recommendedName>
</protein>
<feature type="region of interest" description="Disordered" evidence="1">
    <location>
        <begin position="87"/>
        <end position="188"/>
    </location>
</feature>
<evidence type="ECO:0000256" key="1">
    <source>
        <dbReference type="SAM" id="MobiDB-lite"/>
    </source>
</evidence>
<dbReference type="InterPro" id="IPR019324">
    <property type="entry name" value="MPP6"/>
</dbReference>
<name>A0ABQ9KS18_HEVBR</name>
<feature type="compositionally biased region" description="Basic and acidic residues" evidence="1">
    <location>
        <begin position="108"/>
        <end position="133"/>
    </location>
</feature>
<feature type="compositionally biased region" description="Polar residues" evidence="1">
    <location>
        <begin position="179"/>
        <end position="188"/>
    </location>
</feature>
<proteinExistence type="predicted"/>
<feature type="compositionally biased region" description="Polar residues" evidence="1">
    <location>
        <begin position="94"/>
        <end position="107"/>
    </location>
</feature>
<dbReference type="PANTHER" id="PTHR13582:SF0">
    <property type="entry name" value="M-PHASE PHOSPHOPROTEIN 6"/>
    <property type="match status" value="1"/>
</dbReference>
<keyword evidence="3" id="KW-1185">Reference proteome</keyword>
<evidence type="ECO:0008006" key="4">
    <source>
        <dbReference type="Google" id="ProtNLM"/>
    </source>
</evidence>
<feature type="compositionally biased region" description="Basic and acidic residues" evidence="1">
    <location>
        <begin position="20"/>
        <end position="35"/>
    </location>
</feature>
<dbReference type="EMBL" id="JARPOI010000016">
    <property type="protein sequence ID" value="KAJ9146677.1"/>
    <property type="molecule type" value="Genomic_DNA"/>
</dbReference>
<feature type="compositionally biased region" description="Polar residues" evidence="1">
    <location>
        <begin position="138"/>
        <end position="162"/>
    </location>
</feature>
<feature type="region of interest" description="Disordered" evidence="1">
    <location>
        <begin position="1"/>
        <end position="39"/>
    </location>
</feature>
<evidence type="ECO:0000313" key="2">
    <source>
        <dbReference type="EMBL" id="KAJ9146677.1"/>
    </source>
</evidence>